<accession>A0A266QB97</accession>
<proteinExistence type="predicted"/>
<dbReference type="AlphaFoldDB" id="A0A266QB97"/>
<feature type="transmembrane region" description="Helical" evidence="1">
    <location>
        <begin position="68"/>
        <end position="86"/>
    </location>
</feature>
<keyword evidence="1" id="KW-0812">Transmembrane</keyword>
<name>A0A266QB97_9GAMM</name>
<keyword evidence="1" id="KW-0472">Membrane</keyword>
<sequence>MQDNIYAAPEANLVDTEAGAVNLAFYVVSPVKFFTLFFFTLGLYGVYWHYKNWTLYKVAYNDHKPMPVMRAIFFTHALFSVIDMRIKDTGKDLKWNASAWATVGVIALVTSNVIDRIPASGTMGALFAFMPIPLTLVYGLALLQAQRAINVSCNDPQGKSNRAITWANCIWIFLGAVLFTLALLGVFLPEE</sequence>
<dbReference type="RefSeq" id="WP_094984613.1">
    <property type="nucleotide sequence ID" value="NZ_NHNI01000001.1"/>
</dbReference>
<evidence type="ECO:0000313" key="2">
    <source>
        <dbReference type="EMBL" id="OZY87132.1"/>
    </source>
</evidence>
<comment type="caution">
    <text evidence="2">The sequence shown here is derived from an EMBL/GenBank/DDBJ whole genome shotgun (WGS) entry which is preliminary data.</text>
</comment>
<evidence type="ECO:0008006" key="4">
    <source>
        <dbReference type="Google" id="ProtNLM"/>
    </source>
</evidence>
<feature type="transmembrane region" description="Helical" evidence="1">
    <location>
        <begin position="23"/>
        <end position="47"/>
    </location>
</feature>
<evidence type="ECO:0000256" key="1">
    <source>
        <dbReference type="SAM" id="Phobius"/>
    </source>
</evidence>
<feature type="transmembrane region" description="Helical" evidence="1">
    <location>
        <begin position="126"/>
        <end position="143"/>
    </location>
</feature>
<feature type="transmembrane region" description="Helical" evidence="1">
    <location>
        <begin position="163"/>
        <end position="188"/>
    </location>
</feature>
<evidence type="ECO:0000313" key="3">
    <source>
        <dbReference type="Proteomes" id="UP000216101"/>
    </source>
</evidence>
<reference evidence="3" key="1">
    <citation type="submission" date="2017-05" db="EMBL/GenBank/DDBJ databases">
        <authorList>
            <person name="Barney B.M."/>
        </authorList>
    </citation>
    <scope>NUCLEOTIDE SEQUENCE [LARGE SCALE GENOMIC DNA]</scope>
    <source>
        <strain evidence="3">PSBB022</strain>
    </source>
</reference>
<protein>
    <recommendedName>
        <fullName evidence="4">DUF4234 domain-containing protein</fullName>
    </recommendedName>
</protein>
<dbReference type="EMBL" id="NHNI01000001">
    <property type="protein sequence ID" value="OZY87132.1"/>
    <property type="molecule type" value="Genomic_DNA"/>
</dbReference>
<feature type="transmembrane region" description="Helical" evidence="1">
    <location>
        <begin position="98"/>
        <end position="114"/>
    </location>
</feature>
<organism evidence="2 3">
    <name type="scientific">Cellvibrio mixtus</name>
    <dbReference type="NCBI Taxonomy" id="39650"/>
    <lineage>
        <taxon>Bacteria</taxon>
        <taxon>Pseudomonadati</taxon>
        <taxon>Pseudomonadota</taxon>
        <taxon>Gammaproteobacteria</taxon>
        <taxon>Cellvibrionales</taxon>
        <taxon>Cellvibrionaceae</taxon>
        <taxon>Cellvibrio</taxon>
    </lineage>
</organism>
<keyword evidence="3" id="KW-1185">Reference proteome</keyword>
<dbReference type="Proteomes" id="UP000216101">
    <property type="component" value="Unassembled WGS sequence"/>
</dbReference>
<keyword evidence="1" id="KW-1133">Transmembrane helix</keyword>
<gene>
    <name evidence="2" type="ORF">CBP51_09135</name>
</gene>